<organism evidence="3 4">
    <name type="scientific">Streblomastix strix</name>
    <dbReference type="NCBI Taxonomy" id="222440"/>
    <lineage>
        <taxon>Eukaryota</taxon>
        <taxon>Metamonada</taxon>
        <taxon>Preaxostyla</taxon>
        <taxon>Oxymonadida</taxon>
        <taxon>Streblomastigidae</taxon>
        <taxon>Streblomastix</taxon>
    </lineage>
</organism>
<feature type="chain" id="PRO_5023909077" description="Protein ZIP4 homolog" evidence="2">
    <location>
        <begin position="19"/>
        <end position="1194"/>
    </location>
</feature>
<feature type="signal peptide" evidence="2">
    <location>
        <begin position="1"/>
        <end position="18"/>
    </location>
</feature>
<feature type="coiled-coil region" evidence="1">
    <location>
        <begin position="863"/>
        <end position="893"/>
    </location>
</feature>
<reference evidence="3 4" key="1">
    <citation type="submission" date="2019-03" db="EMBL/GenBank/DDBJ databases">
        <title>Single cell metagenomics reveals metabolic interactions within the superorganism composed of flagellate Streblomastix strix and complex community of Bacteroidetes bacteria on its surface.</title>
        <authorList>
            <person name="Treitli S.C."/>
            <person name="Kolisko M."/>
            <person name="Husnik F."/>
            <person name="Keeling P."/>
            <person name="Hampl V."/>
        </authorList>
    </citation>
    <scope>NUCLEOTIDE SEQUENCE [LARGE SCALE GENOMIC DNA]</scope>
    <source>
        <strain evidence="3">ST1C</strain>
    </source>
</reference>
<keyword evidence="1" id="KW-0175">Coiled coil</keyword>
<evidence type="ECO:0000313" key="4">
    <source>
        <dbReference type="Proteomes" id="UP000324800"/>
    </source>
</evidence>
<gene>
    <name evidence="3" type="ORF">EZS28_014802</name>
</gene>
<dbReference type="PANTHER" id="PTHR40375:SF2">
    <property type="entry name" value="SPORULATION-SPECIFIC PROTEIN 22"/>
    <property type="match status" value="1"/>
</dbReference>
<sequence>MCIFHIFIIMASLKLTEAIQKIPAMAPYSNRQSAFIQHLFLTVQYYSTFLDNVIKQLNVDFLAQQAPTELARISENFPALCVGRVVRESIRKHACEIWNYSVKLELDKFSSREKIAEMRRLSVVLFQASSGDSAGELESLFTVATKSSKAFLDLEDLTNCATMLHTAKDIRSVYFCKHASSQNTPQFRETQFIFNLVEMHLAAKQGEPSERIQEMYLQCKELVPDNTNCRSQLFSLLYSLGMASAQVMSQTTVFWLEEALKLLENVEIQEREANQQNLNKICAENDEDTISNIDFSTQKQKLIRCLINCFLLLDQSSRAEQYAAILLMQGNRSLSNLLIAFKTLALSGQKDKAISLFYEILSNSEAQFPILLKIFHDIADIEDEEMLNGEGQIEEEISMENRMNFDTENNCVESQQNIKKKKRNILDLKFLSQIAQLICEHNARPMEQARIHFSMISFYGTSLRHQQNSQNTSLLLDRCRTVFDLLLIQSQQDSELGALWSDLIVVLWREASQFFNFKDYSTAASMYMLTARAIDQLGEDDIILDDEYQQYKDTEFKESEQQIDKKQTDMIMDRDIMKEINEDQETRITCAQNTCSIQSNRNGKVIEKMKLQASIWRTMSYCLLNCGDIAEAQKARELVRQAKPNKLSKNKQQIVGENNGIEDYFNQEKIIQKEIEDQENDETIEDDDPMNYVLDVKLALGRGNVEAAKVAAMNLVKSLSYPGKYSEPIQNIKCSTEENKQRNITEKWGCASIEMLESVASDLEEVGEHDTCLIMLEHHYTALTQIEKAKKLDKQQFDKNKEENVLSIIKKHQQHISMLLRILHLLVRKEQKEWVMWNAGSEAGLRNLPEQCVKLFEFAIFFIETTEQMQIEKENQQQEYEEENEDIEEMQKTKRICHVMIAGKQSIPSPLSALSKAFLARNAAEQRKCYLQDEEDNLKTNSASYQEKYTNIPDVQDIQLKRIIQHIQHCRNIKLASKPSLDPLEPFLLTLEFEAHVNMKSEKNAQDVINRAQSSGVGFKVFITMAEVASSAQNENLNDEKHQTSFNLSLKNLNIYALQQGLKSSLNNPVRNWHAIAEMRRRIIEVSSSASDVREERTNNDRKETTFQMYMDAFTELQTDIQHYPQDELSWLVATAWNNGVYQSRLGSTKAGERWLSLAIAMANSAPSLAAWHSSMARMFHESSHDSSVSVVEE</sequence>
<dbReference type="PANTHER" id="PTHR40375">
    <property type="entry name" value="SPORULATION-SPECIFIC PROTEIN 22"/>
    <property type="match status" value="1"/>
</dbReference>
<evidence type="ECO:0008006" key="5">
    <source>
        <dbReference type="Google" id="ProtNLM"/>
    </source>
</evidence>
<dbReference type="OrthoDB" id="65716at2759"/>
<dbReference type="AlphaFoldDB" id="A0A5J4W422"/>
<dbReference type="GO" id="GO:0090173">
    <property type="term" value="P:regulation of synaptonemal complex assembly"/>
    <property type="evidence" value="ECO:0007669"/>
    <property type="project" value="InterPro"/>
</dbReference>
<comment type="caution">
    <text evidence="3">The sequence shown here is derived from an EMBL/GenBank/DDBJ whole genome shotgun (WGS) entry which is preliminary data.</text>
</comment>
<name>A0A5J4W422_9EUKA</name>
<evidence type="ECO:0000313" key="3">
    <source>
        <dbReference type="EMBL" id="KAA6389671.1"/>
    </source>
</evidence>
<proteinExistence type="predicted"/>
<protein>
    <recommendedName>
        <fullName evidence="5">Protein ZIP4 homolog</fullName>
    </recommendedName>
</protein>
<accession>A0A5J4W422</accession>
<dbReference type="Proteomes" id="UP000324800">
    <property type="component" value="Unassembled WGS sequence"/>
</dbReference>
<keyword evidence="2" id="KW-0732">Signal</keyword>
<dbReference type="InterPro" id="IPR039057">
    <property type="entry name" value="Spo22/ZIP4"/>
</dbReference>
<dbReference type="EMBL" id="SNRW01003498">
    <property type="protein sequence ID" value="KAA6389671.1"/>
    <property type="molecule type" value="Genomic_DNA"/>
</dbReference>
<evidence type="ECO:0000256" key="1">
    <source>
        <dbReference type="SAM" id="Coils"/>
    </source>
</evidence>
<evidence type="ECO:0000256" key="2">
    <source>
        <dbReference type="SAM" id="SignalP"/>
    </source>
</evidence>